<keyword evidence="3" id="KW-1185">Reference proteome</keyword>
<sequence>MRERLTTLLELAGLAAVTAGAALIYVPAGFITGGVFAVGVGVLLGLPGAKGEQR</sequence>
<feature type="transmembrane region" description="Helical" evidence="1">
    <location>
        <begin position="30"/>
        <end position="49"/>
    </location>
</feature>
<name>A0ABW3VT06_9PSEU</name>
<evidence type="ECO:0000256" key="1">
    <source>
        <dbReference type="SAM" id="Phobius"/>
    </source>
</evidence>
<keyword evidence="1" id="KW-0472">Membrane</keyword>
<organism evidence="2 3">
    <name type="scientific">Pseudonocardia benzenivorans</name>
    <dbReference type="NCBI Taxonomy" id="228005"/>
    <lineage>
        <taxon>Bacteria</taxon>
        <taxon>Bacillati</taxon>
        <taxon>Actinomycetota</taxon>
        <taxon>Actinomycetes</taxon>
        <taxon>Pseudonocardiales</taxon>
        <taxon>Pseudonocardiaceae</taxon>
        <taxon>Pseudonocardia</taxon>
    </lineage>
</organism>
<accession>A0ABW3VT06</accession>
<proteinExistence type="predicted"/>
<gene>
    <name evidence="2" type="ORF">ACFQ34_33875</name>
</gene>
<keyword evidence="1" id="KW-0812">Transmembrane</keyword>
<keyword evidence="1" id="KW-1133">Transmembrane helix</keyword>
<evidence type="ECO:0000313" key="3">
    <source>
        <dbReference type="Proteomes" id="UP001597182"/>
    </source>
</evidence>
<dbReference type="Proteomes" id="UP001597182">
    <property type="component" value="Unassembled WGS sequence"/>
</dbReference>
<comment type="caution">
    <text evidence="2">The sequence shown here is derived from an EMBL/GenBank/DDBJ whole genome shotgun (WGS) entry which is preliminary data.</text>
</comment>
<protein>
    <submittedName>
        <fullName evidence="2">Uncharacterized protein</fullName>
    </submittedName>
</protein>
<dbReference type="EMBL" id="JBHTMB010000395">
    <property type="protein sequence ID" value="MFD1238291.1"/>
    <property type="molecule type" value="Genomic_DNA"/>
</dbReference>
<dbReference type="RefSeq" id="WP_346090506.1">
    <property type="nucleotide sequence ID" value="NZ_BAABKS010000012.1"/>
</dbReference>
<reference evidence="3" key="1">
    <citation type="journal article" date="2019" name="Int. J. Syst. Evol. Microbiol.">
        <title>The Global Catalogue of Microorganisms (GCM) 10K type strain sequencing project: providing services to taxonomists for standard genome sequencing and annotation.</title>
        <authorList>
            <consortium name="The Broad Institute Genomics Platform"/>
            <consortium name="The Broad Institute Genome Sequencing Center for Infectious Disease"/>
            <person name="Wu L."/>
            <person name="Ma J."/>
        </authorList>
    </citation>
    <scope>NUCLEOTIDE SEQUENCE [LARGE SCALE GENOMIC DNA]</scope>
    <source>
        <strain evidence="3">CCUG 49018</strain>
    </source>
</reference>
<evidence type="ECO:0000313" key="2">
    <source>
        <dbReference type="EMBL" id="MFD1238291.1"/>
    </source>
</evidence>